<dbReference type="InParanoid" id="A0A165M7W4"/>
<dbReference type="Gene3D" id="3.10.20.90">
    <property type="entry name" value="Phosphatidylinositol 3-kinase Catalytic Subunit, Chain A, domain 1"/>
    <property type="match status" value="1"/>
</dbReference>
<gene>
    <name evidence="3" type="ORF">EXIGLDRAFT_831882</name>
</gene>
<evidence type="ECO:0000313" key="3">
    <source>
        <dbReference type="EMBL" id="KZV98881.1"/>
    </source>
</evidence>
<dbReference type="Proteomes" id="UP000077266">
    <property type="component" value="Unassembled WGS sequence"/>
</dbReference>
<sequence>MADTPEKKPKIPTATPEQKQEKFQITLKHQSGQTVKFLVKPSTVFQKIFASFHEQTHTQAGTLKFIYNGQRVRPEDTPAQFEMEEDDEPEIEAHAEQVGGCGV</sequence>
<evidence type="ECO:0000313" key="4">
    <source>
        <dbReference type="Proteomes" id="UP000077266"/>
    </source>
</evidence>
<evidence type="ECO:0000256" key="1">
    <source>
        <dbReference type="SAM" id="MobiDB-lite"/>
    </source>
</evidence>
<feature type="region of interest" description="Disordered" evidence="1">
    <location>
        <begin position="1"/>
        <end position="22"/>
    </location>
</feature>
<feature type="domain" description="Ubiquitin-like" evidence="2">
    <location>
        <begin position="23"/>
        <end position="87"/>
    </location>
</feature>
<protein>
    <recommendedName>
        <fullName evidence="2">Ubiquitin-like domain-containing protein</fullName>
    </recommendedName>
</protein>
<dbReference type="Pfam" id="PF11976">
    <property type="entry name" value="Rad60-SLD"/>
    <property type="match status" value="1"/>
</dbReference>
<feature type="region of interest" description="Disordered" evidence="1">
    <location>
        <begin position="84"/>
        <end position="103"/>
    </location>
</feature>
<dbReference type="OrthoDB" id="442921at2759"/>
<accession>A0A165M7W4</accession>
<proteinExistence type="predicted"/>
<dbReference type="SUPFAM" id="SSF54236">
    <property type="entry name" value="Ubiquitin-like"/>
    <property type="match status" value="1"/>
</dbReference>
<name>A0A165M7W4_EXIGL</name>
<dbReference type="InterPro" id="IPR022617">
    <property type="entry name" value="Rad60/SUMO-like_dom"/>
</dbReference>
<evidence type="ECO:0000259" key="2">
    <source>
        <dbReference type="PROSITE" id="PS50053"/>
    </source>
</evidence>
<organism evidence="3 4">
    <name type="scientific">Exidia glandulosa HHB12029</name>
    <dbReference type="NCBI Taxonomy" id="1314781"/>
    <lineage>
        <taxon>Eukaryota</taxon>
        <taxon>Fungi</taxon>
        <taxon>Dikarya</taxon>
        <taxon>Basidiomycota</taxon>
        <taxon>Agaricomycotina</taxon>
        <taxon>Agaricomycetes</taxon>
        <taxon>Auriculariales</taxon>
        <taxon>Exidiaceae</taxon>
        <taxon>Exidia</taxon>
    </lineage>
</organism>
<dbReference type="InterPro" id="IPR000626">
    <property type="entry name" value="Ubiquitin-like_dom"/>
</dbReference>
<reference evidence="3 4" key="1">
    <citation type="journal article" date="2016" name="Mol. Biol. Evol.">
        <title>Comparative Genomics of Early-Diverging Mushroom-Forming Fungi Provides Insights into the Origins of Lignocellulose Decay Capabilities.</title>
        <authorList>
            <person name="Nagy L.G."/>
            <person name="Riley R."/>
            <person name="Tritt A."/>
            <person name="Adam C."/>
            <person name="Daum C."/>
            <person name="Floudas D."/>
            <person name="Sun H."/>
            <person name="Yadav J.S."/>
            <person name="Pangilinan J."/>
            <person name="Larsson K.H."/>
            <person name="Matsuura K."/>
            <person name="Barry K."/>
            <person name="Labutti K."/>
            <person name="Kuo R."/>
            <person name="Ohm R.A."/>
            <person name="Bhattacharya S.S."/>
            <person name="Shirouzu T."/>
            <person name="Yoshinaga Y."/>
            <person name="Martin F.M."/>
            <person name="Grigoriev I.V."/>
            <person name="Hibbett D.S."/>
        </authorList>
    </citation>
    <scope>NUCLEOTIDE SEQUENCE [LARGE SCALE GENOMIC DNA]</scope>
    <source>
        <strain evidence="3 4">HHB12029</strain>
    </source>
</reference>
<dbReference type="STRING" id="1314781.A0A165M7W4"/>
<dbReference type="PROSITE" id="PS50053">
    <property type="entry name" value="UBIQUITIN_2"/>
    <property type="match status" value="1"/>
</dbReference>
<dbReference type="InterPro" id="IPR029071">
    <property type="entry name" value="Ubiquitin-like_domsf"/>
</dbReference>
<dbReference type="AlphaFoldDB" id="A0A165M7W4"/>
<dbReference type="PANTHER" id="PTHR10562">
    <property type="entry name" value="SMALL UBIQUITIN-RELATED MODIFIER"/>
    <property type="match status" value="1"/>
</dbReference>
<keyword evidence="4" id="KW-1185">Reference proteome</keyword>
<dbReference type="CDD" id="cd01763">
    <property type="entry name" value="Ubl_SUMO_like"/>
    <property type="match status" value="1"/>
</dbReference>
<dbReference type="EMBL" id="KV425914">
    <property type="protein sequence ID" value="KZV98881.1"/>
    <property type="molecule type" value="Genomic_DNA"/>
</dbReference>